<dbReference type="SMART" id="SM01130">
    <property type="entry name" value="DHDPS"/>
    <property type="match status" value="1"/>
</dbReference>
<dbReference type="CDD" id="cd00950">
    <property type="entry name" value="DHDPS"/>
    <property type="match status" value="1"/>
</dbReference>
<dbReference type="SUPFAM" id="SSF51569">
    <property type="entry name" value="Aldolase"/>
    <property type="match status" value="1"/>
</dbReference>
<dbReference type="GO" id="GO:0008840">
    <property type="term" value="F:4-hydroxy-tetrahydrodipicolinate synthase activity"/>
    <property type="evidence" value="ECO:0007669"/>
    <property type="project" value="UniProtKB-EC"/>
</dbReference>
<evidence type="ECO:0000256" key="10">
    <source>
        <dbReference type="ARBA" id="ARBA00023270"/>
    </source>
</evidence>
<dbReference type="EMBL" id="HBFR01005344">
    <property type="protein sequence ID" value="CAD8876580.1"/>
    <property type="molecule type" value="Transcribed_RNA"/>
</dbReference>
<dbReference type="NCBIfam" id="TIGR00674">
    <property type="entry name" value="dapA"/>
    <property type="match status" value="1"/>
</dbReference>
<keyword evidence="8" id="KW-0457">Lysine biosynthesis</keyword>
<comment type="similarity">
    <text evidence="3">Belongs to the DapA family.</text>
</comment>
<dbReference type="PRINTS" id="PR00146">
    <property type="entry name" value="DHPICSNTHASE"/>
</dbReference>
<comment type="function">
    <text evidence="1">Catalyzes the condensation of (S)-aspartate-beta-semialdehyde [(S)-ASA] and pyruvate to 4-hydroxy-tetrahydrodipicolinate (HTPA).</text>
</comment>
<evidence type="ECO:0000256" key="12">
    <source>
        <dbReference type="SAM" id="SignalP"/>
    </source>
</evidence>
<evidence type="ECO:0000256" key="9">
    <source>
        <dbReference type="ARBA" id="ARBA00023239"/>
    </source>
</evidence>
<accession>A0A7S1B6S2</accession>
<comment type="pathway">
    <text evidence="2">Amino-acid biosynthesis; L-lysine biosynthesis via DAP pathway; (S)-tetrahydrodipicolinate from L-aspartate: step 3/4.</text>
</comment>
<feature type="chain" id="PRO_5030791263" description="4-hydroxy-tetrahydrodipicolinate synthase" evidence="12">
    <location>
        <begin position="24"/>
        <end position="366"/>
    </location>
</feature>
<dbReference type="InterPro" id="IPR013785">
    <property type="entry name" value="Aldolase_TIM"/>
</dbReference>
<dbReference type="EC" id="4.3.3.7" evidence="4"/>
<evidence type="ECO:0000256" key="5">
    <source>
        <dbReference type="ARBA" id="ARBA00022490"/>
    </source>
</evidence>
<sequence length="366" mass="39768">MFSSSIILRTAAVVVLLSGSVLSFTAVPTNPAFSNANWKKLPHVTNKFRPRITSSLRMAYEVTGDRMKLPKGSHVALITPFLPPSSPDDDLEIDYDTLRTIVRWHVESKTDALCILGTTSEASVMTMEERANIINLVMEECKGKVPIIVGTGTINPKTVIEYTKQAESLGADGVLVVTPYYVKPTPRGLISHYSRIAASSPLPIIMYNVPSRTGIDMSPETAAECYKIPGVAGIKDATGQVERVDAFREIMGEDFLLLSGDDETGAEFVLRGGDGVISVTSNVVPDVQHEIMAAANAGDREKVGRLNGPLEILHQRLFIESNPIPTKFALHQMGRVGCDACRPPLHELSAHNYEPMKEALAKSGLI</sequence>
<reference evidence="13" key="1">
    <citation type="submission" date="2021-01" db="EMBL/GenBank/DDBJ databases">
        <authorList>
            <person name="Corre E."/>
            <person name="Pelletier E."/>
            <person name="Niang G."/>
            <person name="Scheremetjew M."/>
            <person name="Finn R."/>
            <person name="Kale V."/>
            <person name="Holt S."/>
            <person name="Cochrane G."/>
            <person name="Meng A."/>
            <person name="Brown T."/>
            <person name="Cohen L."/>
        </authorList>
    </citation>
    <scope>NUCLEOTIDE SEQUENCE</scope>
    <source>
        <strain evidence="13">308</strain>
    </source>
</reference>
<dbReference type="AlphaFoldDB" id="A0A7S1B6S2"/>
<keyword evidence="6" id="KW-0028">Amino-acid biosynthesis</keyword>
<dbReference type="InterPro" id="IPR005263">
    <property type="entry name" value="DapA"/>
</dbReference>
<dbReference type="PROSITE" id="PS00666">
    <property type="entry name" value="DHDPS_2"/>
    <property type="match status" value="1"/>
</dbReference>
<evidence type="ECO:0000256" key="2">
    <source>
        <dbReference type="ARBA" id="ARBA00005120"/>
    </source>
</evidence>
<keyword evidence="7" id="KW-0220">Diaminopimelate biosynthesis</keyword>
<evidence type="ECO:0000256" key="7">
    <source>
        <dbReference type="ARBA" id="ARBA00022915"/>
    </source>
</evidence>
<name>A0A7S1B6S2_9STRA</name>
<evidence type="ECO:0000313" key="13">
    <source>
        <dbReference type="EMBL" id="CAD8876580.1"/>
    </source>
</evidence>
<dbReference type="Gene3D" id="3.20.20.70">
    <property type="entry name" value="Aldolase class I"/>
    <property type="match status" value="1"/>
</dbReference>
<keyword evidence="5" id="KW-0963">Cytoplasm</keyword>
<dbReference type="InterPro" id="IPR002220">
    <property type="entry name" value="DapA-like"/>
</dbReference>
<protein>
    <recommendedName>
        <fullName evidence="4">4-hydroxy-tetrahydrodipicolinate synthase</fullName>
        <ecNumber evidence="4">4.3.3.7</ecNumber>
    </recommendedName>
</protein>
<dbReference type="GO" id="GO:0009089">
    <property type="term" value="P:lysine biosynthetic process via diaminopimelate"/>
    <property type="evidence" value="ECO:0007669"/>
    <property type="project" value="UniProtKB-UniPathway"/>
</dbReference>
<evidence type="ECO:0000256" key="1">
    <source>
        <dbReference type="ARBA" id="ARBA00003294"/>
    </source>
</evidence>
<dbReference type="PANTHER" id="PTHR12128">
    <property type="entry name" value="DIHYDRODIPICOLINATE SYNTHASE"/>
    <property type="match status" value="1"/>
</dbReference>
<comment type="catalytic activity">
    <reaction evidence="11">
        <text>L-aspartate 4-semialdehyde + pyruvate = (2S,4S)-4-hydroxy-2,3,4,5-tetrahydrodipicolinate + H2O + H(+)</text>
        <dbReference type="Rhea" id="RHEA:34171"/>
        <dbReference type="ChEBI" id="CHEBI:15361"/>
        <dbReference type="ChEBI" id="CHEBI:15377"/>
        <dbReference type="ChEBI" id="CHEBI:15378"/>
        <dbReference type="ChEBI" id="CHEBI:67139"/>
        <dbReference type="ChEBI" id="CHEBI:537519"/>
        <dbReference type="EC" id="4.3.3.7"/>
    </reaction>
</comment>
<dbReference type="PANTHER" id="PTHR12128:SF66">
    <property type="entry name" value="4-HYDROXY-2-OXOGLUTARATE ALDOLASE, MITOCHONDRIAL"/>
    <property type="match status" value="1"/>
</dbReference>
<keyword evidence="12" id="KW-0732">Signal</keyword>
<keyword evidence="10" id="KW-0704">Schiff base</keyword>
<organism evidence="13">
    <name type="scientific">Corethron hystrix</name>
    <dbReference type="NCBI Taxonomy" id="216773"/>
    <lineage>
        <taxon>Eukaryota</taxon>
        <taxon>Sar</taxon>
        <taxon>Stramenopiles</taxon>
        <taxon>Ochrophyta</taxon>
        <taxon>Bacillariophyta</taxon>
        <taxon>Coscinodiscophyceae</taxon>
        <taxon>Corethrophycidae</taxon>
        <taxon>Corethrales</taxon>
        <taxon>Corethraceae</taxon>
        <taxon>Corethron</taxon>
    </lineage>
</organism>
<dbReference type="UniPathway" id="UPA00034">
    <property type="reaction ID" value="UER00017"/>
</dbReference>
<gene>
    <name evidence="13" type="ORF">CHYS00102_LOCUS3758</name>
</gene>
<proteinExistence type="inferred from homology"/>
<evidence type="ECO:0000256" key="3">
    <source>
        <dbReference type="ARBA" id="ARBA00007592"/>
    </source>
</evidence>
<dbReference type="InterPro" id="IPR020625">
    <property type="entry name" value="Schiff_base-form_aldolases_AS"/>
</dbReference>
<dbReference type="GO" id="GO:0019877">
    <property type="term" value="P:diaminopimelate biosynthetic process"/>
    <property type="evidence" value="ECO:0007669"/>
    <property type="project" value="UniProtKB-KW"/>
</dbReference>
<feature type="signal peptide" evidence="12">
    <location>
        <begin position="1"/>
        <end position="23"/>
    </location>
</feature>
<evidence type="ECO:0000256" key="11">
    <source>
        <dbReference type="ARBA" id="ARBA00047836"/>
    </source>
</evidence>
<dbReference type="Pfam" id="PF00701">
    <property type="entry name" value="DHDPS"/>
    <property type="match status" value="1"/>
</dbReference>
<evidence type="ECO:0000256" key="4">
    <source>
        <dbReference type="ARBA" id="ARBA00012086"/>
    </source>
</evidence>
<evidence type="ECO:0000256" key="8">
    <source>
        <dbReference type="ARBA" id="ARBA00023154"/>
    </source>
</evidence>
<dbReference type="HAMAP" id="MF_00418">
    <property type="entry name" value="DapA"/>
    <property type="match status" value="1"/>
</dbReference>
<evidence type="ECO:0000256" key="6">
    <source>
        <dbReference type="ARBA" id="ARBA00022605"/>
    </source>
</evidence>
<keyword evidence="9" id="KW-0456">Lyase</keyword>